<proteinExistence type="predicted"/>
<dbReference type="Proteomes" id="UP000507470">
    <property type="component" value="Unassembled WGS sequence"/>
</dbReference>
<organism evidence="1 2">
    <name type="scientific">Mytilus coruscus</name>
    <name type="common">Sea mussel</name>
    <dbReference type="NCBI Taxonomy" id="42192"/>
    <lineage>
        <taxon>Eukaryota</taxon>
        <taxon>Metazoa</taxon>
        <taxon>Spiralia</taxon>
        <taxon>Lophotrochozoa</taxon>
        <taxon>Mollusca</taxon>
        <taxon>Bivalvia</taxon>
        <taxon>Autobranchia</taxon>
        <taxon>Pteriomorphia</taxon>
        <taxon>Mytilida</taxon>
        <taxon>Mytiloidea</taxon>
        <taxon>Mytilidae</taxon>
        <taxon>Mytilinae</taxon>
        <taxon>Mytilus</taxon>
    </lineage>
</organism>
<reference evidence="1 2" key="1">
    <citation type="submission" date="2020-06" db="EMBL/GenBank/DDBJ databases">
        <authorList>
            <person name="Li R."/>
            <person name="Bekaert M."/>
        </authorList>
    </citation>
    <scope>NUCLEOTIDE SEQUENCE [LARGE SCALE GENOMIC DNA]</scope>
    <source>
        <strain evidence="2">wild</strain>
    </source>
</reference>
<evidence type="ECO:0000313" key="1">
    <source>
        <dbReference type="EMBL" id="CAC5359315.1"/>
    </source>
</evidence>
<dbReference type="OrthoDB" id="6040246at2759"/>
<dbReference type="SUPFAM" id="SSF55455">
    <property type="entry name" value="SRF-like"/>
    <property type="match status" value="1"/>
</dbReference>
<dbReference type="GO" id="GO:0046983">
    <property type="term" value="F:protein dimerization activity"/>
    <property type="evidence" value="ECO:0007669"/>
    <property type="project" value="InterPro"/>
</dbReference>
<name>A0A6J8A1V9_MYTCO</name>
<keyword evidence="2" id="KW-1185">Reference proteome</keyword>
<protein>
    <submittedName>
        <fullName evidence="1">NFXL1</fullName>
    </submittedName>
</protein>
<evidence type="ECO:0000313" key="2">
    <source>
        <dbReference type="Proteomes" id="UP000507470"/>
    </source>
</evidence>
<sequence>MATSRTSSYTKNNFTEDGKFETTVTREGRSRGDAYYTRTKTLLKKALELHTSTGAHVKVIVIPTWHNGKSKAFESTNFPELVAVDDHLQETEAGPGQEQQADALLAITASPVKEPLPLAEVNQNTVTHAAKKDKCGICSIVYGSDADFLSHWVQCSHKNCSWWVHCRCLCIYYPTTEAGLKALNKWAKDRIFLPKTYC</sequence>
<dbReference type="Gene3D" id="3.40.1810.10">
    <property type="entry name" value="Transcription factor, MADS-box"/>
    <property type="match status" value="1"/>
</dbReference>
<dbReference type="InterPro" id="IPR036879">
    <property type="entry name" value="TF_MADSbox_sf"/>
</dbReference>
<accession>A0A6J8A1V9</accession>
<dbReference type="GO" id="GO:0003677">
    <property type="term" value="F:DNA binding"/>
    <property type="evidence" value="ECO:0007669"/>
    <property type="project" value="InterPro"/>
</dbReference>
<dbReference type="AlphaFoldDB" id="A0A6J8A1V9"/>
<dbReference type="EMBL" id="CACVKT020000470">
    <property type="protein sequence ID" value="CAC5359315.1"/>
    <property type="molecule type" value="Genomic_DNA"/>
</dbReference>
<gene>
    <name evidence="1" type="ORF">MCOR_2214</name>
</gene>